<accession>A0A6N8F0N2</accession>
<organism evidence="1 2">
    <name type="scientific">Paenibacillus macerans</name>
    <name type="common">Bacillus macerans</name>
    <dbReference type="NCBI Taxonomy" id="44252"/>
    <lineage>
        <taxon>Bacteria</taxon>
        <taxon>Bacillati</taxon>
        <taxon>Bacillota</taxon>
        <taxon>Bacilli</taxon>
        <taxon>Bacillales</taxon>
        <taxon>Paenibacillaceae</taxon>
        <taxon>Paenibacillus</taxon>
    </lineage>
</organism>
<protein>
    <submittedName>
        <fullName evidence="1">Uncharacterized protein</fullName>
    </submittedName>
</protein>
<evidence type="ECO:0000313" key="2">
    <source>
        <dbReference type="Proteomes" id="UP000442469"/>
    </source>
</evidence>
<dbReference type="RefSeq" id="WP_155621277.1">
    <property type="nucleotide sequence ID" value="NZ_WNZZ01000034.1"/>
</dbReference>
<dbReference type="EMBL" id="WNZZ01000034">
    <property type="protein sequence ID" value="MUG26036.1"/>
    <property type="molecule type" value="Genomic_DNA"/>
</dbReference>
<reference evidence="1 2" key="1">
    <citation type="submission" date="2019-11" db="EMBL/GenBank/DDBJ databases">
        <title>Draft genome sequences of five Paenibacillus species of dairy origin.</title>
        <authorList>
            <person name="Olajide A.M."/>
            <person name="Chen S."/>
            <person name="Lapointe G."/>
        </authorList>
    </citation>
    <scope>NUCLEOTIDE SEQUENCE [LARGE SCALE GENOMIC DNA]</scope>
    <source>
        <strain evidence="1 2">3CT49</strain>
    </source>
</reference>
<name>A0A6N8F0N2_PAEMA</name>
<comment type="caution">
    <text evidence="1">The sequence shown here is derived from an EMBL/GenBank/DDBJ whole genome shotgun (WGS) entry which is preliminary data.</text>
</comment>
<gene>
    <name evidence="1" type="ORF">GNQ08_27115</name>
</gene>
<dbReference type="AlphaFoldDB" id="A0A6N8F0N2"/>
<sequence>MPNAKGWYTKEEVLETGLPYYIPASDRWTDTPYPFAVLLSRSRCEKLGVPILSNGYEKPSAFRYSAAAGTGTDDKKHRYVPLYDRTEAYNEIKDKLYPREIMGDPNEIKTYRGI</sequence>
<dbReference type="Proteomes" id="UP000442469">
    <property type="component" value="Unassembled WGS sequence"/>
</dbReference>
<evidence type="ECO:0000313" key="1">
    <source>
        <dbReference type="EMBL" id="MUG26036.1"/>
    </source>
</evidence>
<proteinExistence type="predicted"/>